<dbReference type="Gene3D" id="2.30.30.220">
    <property type="entry name" value="SspB-like"/>
    <property type="match status" value="1"/>
</dbReference>
<name>A0A1L6MV87_9BACT</name>
<dbReference type="KEGG" id="pabo:BCY86_00875"/>
<sequence>MRLIIFVNNRGHLCCFCKVLFEACFSFSFDRFCVKKEGIAMNASYPPLPPKKNVILALLELSTVFIHLDPRREGVAVPPWLKRQFNLVLQIGFHMPIPIPDLKIDEKGVHCTLSFQRSPFFCVLPWSSIYALVGGEGSPTMLWPEDIPPEVIAQARSYQEEQPAVKGKKTDSSKSTFEVISPLPDAQGAERVSSEKEALEQPSSPLPTGRKEKRKLPPYLRVIK</sequence>
<evidence type="ECO:0008006" key="4">
    <source>
        <dbReference type="Google" id="ProtNLM"/>
    </source>
</evidence>
<gene>
    <name evidence="2" type="ORF">BCY86_00875</name>
</gene>
<dbReference type="Proteomes" id="UP000185544">
    <property type="component" value="Chromosome"/>
</dbReference>
<dbReference type="EMBL" id="CP016908">
    <property type="protein sequence ID" value="APR99391.1"/>
    <property type="molecule type" value="Genomic_DNA"/>
</dbReference>
<dbReference type="SUPFAM" id="SSF101738">
    <property type="entry name" value="SspB-like"/>
    <property type="match status" value="1"/>
</dbReference>
<evidence type="ECO:0000256" key="1">
    <source>
        <dbReference type="SAM" id="MobiDB-lite"/>
    </source>
</evidence>
<keyword evidence="3" id="KW-1185">Reference proteome</keyword>
<proteinExistence type="predicted"/>
<dbReference type="InterPro" id="IPR007481">
    <property type="entry name" value="SspB"/>
</dbReference>
<dbReference type="InterPro" id="IPR036760">
    <property type="entry name" value="SspB-like_sf"/>
</dbReference>
<dbReference type="Pfam" id="PF04386">
    <property type="entry name" value="SspB"/>
    <property type="match status" value="1"/>
</dbReference>
<accession>A0A1L6MV87</accession>
<evidence type="ECO:0000313" key="2">
    <source>
        <dbReference type="EMBL" id="APR99391.1"/>
    </source>
</evidence>
<reference evidence="2 3" key="1">
    <citation type="submission" date="2016-08" db="EMBL/GenBank/DDBJ databases">
        <title>Identification and validation of antigenic proteins from Pajaroellobacter abortibovis using de-novo genome sequence assembly and reverse vaccinology.</title>
        <authorList>
            <person name="Welly B.T."/>
            <person name="Miller M.R."/>
            <person name="Stott J.L."/>
            <person name="Blanchard M.T."/>
            <person name="Islas-Trejo A.D."/>
            <person name="O'Rourke S.M."/>
            <person name="Young A.E."/>
            <person name="Medrano J.F."/>
            <person name="Van Eenennaam A.L."/>
        </authorList>
    </citation>
    <scope>NUCLEOTIDE SEQUENCE [LARGE SCALE GENOMIC DNA]</scope>
    <source>
        <strain evidence="2 3">BTF92-0548A/99-0131</strain>
    </source>
</reference>
<dbReference type="AlphaFoldDB" id="A0A1L6MV87"/>
<protein>
    <recommendedName>
        <fullName evidence="4">Stringent starvation protein B</fullName>
    </recommendedName>
</protein>
<organism evidence="2 3">
    <name type="scientific">Pajaroellobacter abortibovis</name>
    <dbReference type="NCBI Taxonomy" id="1882918"/>
    <lineage>
        <taxon>Bacteria</taxon>
        <taxon>Pseudomonadati</taxon>
        <taxon>Myxococcota</taxon>
        <taxon>Polyangia</taxon>
        <taxon>Polyangiales</taxon>
        <taxon>Polyangiaceae</taxon>
    </lineage>
</organism>
<feature type="region of interest" description="Disordered" evidence="1">
    <location>
        <begin position="158"/>
        <end position="224"/>
    </location>
</feature>
<evidence type="ECO:0000313" key="3">
    <source>
        <dbReference type="Proteomes" id="UP000185544"/>
    </source>
</evidence>